<evidence type="ECO:0000256" key="3">
    <source>
        <dbReference type="ARBA" id="ARBA00005667"/>
    </source>
</evidence>
<protein>
    <submittedName>
        <fullName evidence="13">NADH:ubiquinone oxidoreductase, B12 subunit</fullName>
    </submittedName>
</protein>
<evidence type="ECO:0000256" key="10">
    <source>
        <dbReference type="ARBA" id="ARBA00023128"/>
    </source>
</evidence>
<organism evidence="13">
    <name type="scientific">Phaffia rhodozyma</name>
    <name type="common">Yeast</name>
    <name type="synonym">Xanthophyllomyces dendrorhous</name>
    <dbReference type="NCBI Taxonomy" id="264483"/>
    <lineage>
        <taxon>Eukaryota</taxon>
        <taxon>Fungi</taxon>
        <taxon>Dikarya</taxon>
        <taxon>Basidiomycota</taxon>
        <taxon>Agaricomycotina</taxon>
        <taxon>Tremellomycetes</taxon>
        <taxon>Cystofilobasidiales</taxon>
        <taxon>Mrakiaceae</taxon>
        <taxon>Phaffia</taxon>
    </lineage>
</organism>
<sequence>MRPSPTSFLHREWRNPWERREAWRYQAPFKGGRFLTYTPMLLPTLGVFAVYVAFDELVNHGPLKELEEPSF</sequence>
<accession>A0A0F7SEV3</accession>
<evidence type="ECO:0000256" key="2">
    <source>
        <dbReference type="ARBA" id="ARBA00004298"/>
    </source>
</evidence>
<dbReference type="GO" id="GO:0005743">
    <property type="term" value="C:mitochondrial inner membrane"/>
    <property type="evidence" value="ECO:0007669"/>
    <property type="project" value="UniProtKB-SubCell"/>
</dbReference>
<comment type="function">
    <text evidence="1">Accessory subunit of the mitochondrial membrane respiratory chain NADH dehydrogenase (Complex I), that is believed not to be involved in catalysis. Complex I functions in the transfer of electrons from NADH to the respiratory chain. The immediate electron acceptor for the enzyme is believed to be ubiquinone.</text>
</comment>
<proteinExistence type="inferred from homology"/>
<dbReference type="EMBL" id="LN483167">
    <property type="protein sequence ID" value="CDZ97126.1"/>
    <property type="molecule type" value="Genomic_DNA"/>
</dbReference>
<comment type="subcellular location">
    <subcellularLocation>
        <location evidence="2">Mitochondrion inner membrane</location>
        <topology evidence="2">Single-pass membrane protein</topology>
        <orientation evidence="2">Matrix side</orientation>
    </subcellularLocation>
</comment>
<keyword evidence="8" id="KW-0249">Electron transport</keyword>
<reference evidence="13" key="1">
    <citation type="submission" date="2014-08" db="EMBL/GenBank/DDBJ databases">
        <authorList>
            <person name="Sharma Rahul"/>
            <person name="Thines Marco"/>
        </authorList>
    </citation>
    <scope>NUCLEOTIDE SEQUENCE</scope>
</reference>
<dbReference type="AlphaFoldDB" id="A0A0F7SEV3"/>
<evidence type="ECO:0000313" key="13">
    <source>
        <dbReference type="EMBL" id="CDZ97126.1"/>
    </source>
</evidence>
<evidence type="ECO:0000256" key="9">
    <source>
        <dbReference type="ARBA" id="ARBA00022989"/>
    </source>
</evidence>
<evidence type="ECO:0000256" key="1">
    <source>
        <dbReference type="ARBA" id="ARBA00003195"/>
    </source>
</evidence>
<keyword evidence="4" id="KW-0813">Transport</keyword>
<evidence type="ECO:0000256" key="11">
    <source>
        <dbReference type="ARBA" id="ARBA00023136"/>
    </source>
</evidence>
<keyword evidence="7" id="KW-0999">Mitochondrion inner membrane</keyword>
<evidence type="ECO:0000256" key="8">
    <source>
        <dbReference type="ARBA" id="ARBA00022982"/>
    </source>
</evidence>
<keyword evidence="9 12" id="KW-1133">Transmembrane helix</keyword>
<keyword evidence="5" id="KW-0679">Respiratory chain</keyword>
<evidence type="ECO:0000256" key="5">
    <source>
        <dbReference type="ARBA" id="ARBA00022660"/>
    </source>
</evidence>
<keyword evidence="11 12" id="KW-0472">Membrane</keyword>
<comment type="similarity">
    <text evidence="3">Belongs to the complex I NDUFB3 subunit family.</text>
</comment>
<dbReference type="InterPro" id="IPR012576">
    <property type="entry name" value="NDUFB3"/>
</dbReference>
<evidence type="ECO:0000256" key="6">
    <source>
        <dbReference type="ARBA" id="ARBA00022692"/>
    </source>
</evidence>
<keyword evidence="6 12" id="KW-0812">Transmembrane</keyword>
<feature type="transmembrane region" description="Helical" evidence="12">
    <location>
        <begin position="34"/>
        <end position="54"/>
    </location>
</feature>
<evidence type="ECO:0000256" key="12">
    <source>
        <dbReference type="SAM" id="Phobius"/>
    </source>
</evidence>
<dbReference type="GO" id="GO:0022900">
    <property type="term" value="P:electron transport chain"/>
    <property type="evidence" value="ECO:0007669"/>
    <property type="project" value="InterPro"/>
</dbReference>
<keyword evidence="13" id="KW-0830">Ubiquinone</keyword>
<evidence type="ECO:0000256" key="7">
    <source>
        <dbReference type="ARBA" id="ARBA00022792"/>
    </source>
</evidence>
<keyword evidence="10" id="KW-0496">Mitochondrion</keyword>
<dbReference type="Pfam" id="PF08122">
    <property type="entry name" value="NDUF_B12"/>
    <property type="match status" value="1"/>
</dbReference>
<name>A0A0F7SEV3_PHARH</name>
<evidence type="ECO:0000256" key="4">
    <source>
        <dbReference type="ARBA" id="ARBA00022448"/>
    </source>
</evidence>